<organism evidence="1 2">
    <name type="scientific">Microcystis aeruginosa (strain NIES-843 / IAM M-2473)</name>
    <dbReference type="NCBI Taxonomy" id="449447"/>
    <lineage>
        <taxon>Bacteria</taxon>
        <taxon>Bacillati</taxon>
        <taxon>Cyanobacteriota</taxon>
        <taxon>Cyanophyceae</taxon>
        <taxon>Oscillatoriophycideae</taxon>
        <taxon>Chroococcales</taxon>
        <taxon>Microcystaceae</taxon>
        <taxon>Microcystis</taxon>
    </lineage>
</organism>
<dbReference type="PaxDb" id="449447-MAE_14810"/>
<dbReference type="EMBL" id="AP009552">
    <property type="protein sequence ID" value="BAG01303.1"/>
    <property type="molecule type" value="Genomic_DNA"/>
</dbReference>
<keyword evidence="2" id="KW-1185">Reference proteome</keyword>
<name>B0JUB5_MICAN</name>
<reference evidence="1 2" key="1">
    <citation type="journal article" date="2007" name="DNA Res.">
        <title>Complete genomic structure of the bloom-forming toxic cyanobacterium Microcystis aeruginosa NIES-843.</title>
        <authorList>
            <person name="Kaneko T."/>
            <person name="Nakajima N."/>
            <person name="Okamoto S."/>
            <person name="Suzuki I."/>
            <person name="Tanabe Y."/>
            <person name="Tamaoki M."/>
            <person name="Nakamura Y."/>
            <person name="Kasai F."/>
            <person name="Watanabe A."/>
            <person name="Kawashima K."/>
            <person name="Kishida Y."/>
            <person name="Ono A."/>
            <person name="Shimizu Y."/>
            <person name="Takahashi C."/>
            <person name="Minami C."/>
            <person name="Fujishiro T."/>
            <person name="Kohara M."/>
            <person name="Katoh M."/>
            <person name="Nakazaki N."/>
            <person name="Nakayama S."/>
            <person name="Yamada M."/>
            <person name="Tabata S."/>
            <person name="Watanabe M.M."/>
        </authorList>
    </citation>
    <scope>NUCLEOTIDE SEQUENCE [LARGE SCALE GENOMIC DNA]</scope>
    <source>
        <strain evidence="2">NIES-843 / IAM M-247</strain>
    </source>
</reference>
<proteinExistence type="predicted"/>
<accession>B0JUB5</accession>
<sequence length="54" mass="6529">MLNLPRWRSKSDREIKIVKAALLNQQLLSRNFLGYHRSQLGEVMRIFHRFITFV</sequence>
<evidence type="ECO:0000313" key="1">
    <source>
        <dbReference type="EMBL" id="BAG01303.1"/>
    </source>
</evidence>
<dbReference type="AlphaFoldDB" id="B0JUB5"/>
<protein>
    <submittedName>
        <fullName evidence="1">Uncharacterized protein</fullName>
    </submittedName>
</protein>
<dbReference type="EnsemblBacteria" id="BAG01303">
    <property type="protein sequence ID" value="BAG01303"/>
    <property type="gene ID" value="MAE_14810"/>
</dbReference>
<dbReference type="STRING" id="449447.MAE_14810"/>
<evidence type="ECO:0000313" key="2">
    <source>
        <dbReference type="Proteomes" id="UP000001510"/>
    </source>
</evidence>
<dbReference type="RefSeq" id="WP_012264868.1">
    <property type="nucleotide sequence ID" value="NC_010296.1"/>
</dbReference>
<dbReference type="Proteomes" id="UP000001510">
    <property type="component" value="Chromosome"/>
</dbReference>
<dbReference type="HOGENOM" id="CLU_3045362_0_0_3"/>
<gene>
    <name evidence="1" type="ordered locus">MAE_14810</name>
</gene>
<dbReference type="KEGG" id="mar:MAE_14810"/>